<feature type="region of interest" description="Disordered" evidence="1">
    <location>
        <begin position="106"/>
        <end position="130"/>
    </location>
</feature>
<dbReference type="InterPro" id="IPR013103">
    <property type="entry name" value="RVT_2"/>
</dbReference>
<evidence type="ECO:0000259" key="2">
    <source>
        <dbReference type="Pfam" id="PF07727"/>
    </source>
</evidence>
<dbReference type="InterPro" id="IPR043502">
    <property type="entry name" value="DNA/RNA_pol_sf"/>
</dbReference>
<dbReference type="SUPFAM" id="SSF56672">
    <property type="entry name" value="DNA/RNA polymerases"/>
    <property type="match status" value="1"/>
</dbReference>
<organism evidence="3 4">
    <name type="scientific">Candidozyma haemuli</name>
    <dbReference type="NCBI Taxonomy" id="45357"/>
    <lineage>
        <taxon>Eukaryota</taxon>
        <taxon>Fungi</taxon>
        <taxon>Dikarya</taxon>
        <taxon>Ascomycota</taxon>
        <taxon>Saccharomycotina</taxon>
        <taxon>Pichiomycetes</taxon>
        <taxon>Metschnikowiaceae</taxon>
        <taxon>Candidozyma</taxon>
    </lineage>
</organism>
<dbReference type="EMBL" id="CP076661">
    <property type="protein sequence ID" value="QWU87076.1"/>
    <property type="molecule type" value="Genomic_DNA"/>
</dbReference>
<keyword evidence="4" id="KW-1185">Reference proteome</keyword>
<evidence type="ECO:0000256" key="1">
    <source>
        <dbReference type="SAM" id="MobiDB-lite"/>
    </source>
</evidence>
<reference evidence="3 4" key="1">
    <citation type="submission" date="2021-06" db="EMBL/GenBank/DDBJ databases">
        <title>Candida outbreak in Lebanon.</title>
        <authorList>
            <person name="Finianos M."/>
        </authorList>
    </citation>
    <scope>NUCLEOTIDE SEQUENCE [LARGE SCALE GENOMIC DNA]</scope>
    <source>
        <strain evidence="3">CA3LBN</strain>
    </source>
</reference>
<feature type="domain" description="Reverse transcriptase Ty1/copia-type" evidence="2">
    <location>
        <begin position="1"/>
        <end position="44"/>
    </location>
</feature>
<feature type="domain" description="Reverse transcriptase Ty1/copia-type" evidence="2">
    <location>
        <begin position="45"/>
        <end position="100"/>
    </location>
</feature>
<dbReference type="Proteomes" id="UP000825434">
    <property type="component" value="Chromosome 1"/>
</dbReference>
<protein>
    <recommendedName>
        <fullName evidence="2">Reverse transcriptase Ty1/copia-type domain-containing protein</fullName>
    </recommendedName>
</protein>
<evidence type="ECO:0000313" key="4">
    <source>
        <dbReference type="Proteomes" id="UP000825434"/>
    </source>
</evidence>
<proteinExistence type="predicted"/>
<name>A0ABX8I1I5_9ASCO</name>
<evidence type="ECO:0000313" key="3">
    <source>
        <dbReference type="EMBL" id="QWU87076.1"/>
    </source>
</evidence>
<dbReference type="Pfam" id="PF07727">
    <property type="entry name" value="RVT_2"/>
    <property type="match status" value="2"/>
</dbReference>
<accession>A0ABX8I1I5</accession>
<sequence length="130" mass="14500">MDVKTAFLNGELKEEIYMEQPEGFKDPKRPNHVLKLNKAVYGLNLGLYVDDILLASEDPNQIKKVKEAIFNKHKVKDSGIARKHLSIDFDTDQSGVTLQLISTTRNDFPPSGPQGLAADELESQGTLAQY</sequence>
<gene>
    <name evidence="3" type="ORF">CA3LBN_001294</name>
</gene>